<comment type="caution">
    <text evidence="3">The sequence shown here is derived from an EMBL/GenBank/DDBJ whole genome shotgun (WGS) entry which is preliminary data.</text>
</comment>
<evidence type="ECO:0000313" key="3">
    <source>
        <dbReference type="EMBL" id="POY70925.1"/>
    </source>
</evidence>
<dbReference type="Proteomes" id="UP000237144">
    <property type="component" value="Unassembled WGS sequence"/>
</dbReference>
<dbReference type="GO" id="GO:0004174">
    <property type="term" value="F:electron-transferring-flavoprotein dehydrogenase activity"/>
    <property type="evidence" value="ECO:0007669"/>
    <property type="project" value="TreeGrafter"/>
</dbReference>
<organism evidence="3 4">
    <name type="scientific">Rhodotorula taiwanensis</name>
    <dbReference type="NCBI Taxonomy" id="741276"/>
    <lineage>
        <taxon>Eukaryota</taxon>
        <taxon>Fungi</taxon>
        <taxon>Dikarya</taxon>
        <taxon>Basidiomycota</taxon>
        <taxon>Pucciniomycotina</taxon>
        <taxon>Microbotryomycetes</taxon>
        <taxon>Sporidiobolales</taxon>
        <taxon>Sporidiobolaceae</taxon>
        <taxon>Rhodotorula</taxon>
    </lineage>
</organism>
<reference evidence="3 4" key="1">
    <citation type="journal article" date="2018" name="Front. Microbiol.">
        <title>Prospects for Fungal Bioremediation of Acidic Radioactive Waste Sites: Characterization and Genome Sequence of Rhodotorula taiwanensis MD1149.</title>
        <authorList>
            <person name="Tkavc R."/>
            <person name="Matrosova V.Y."/>
            <person name="Grichenko O.E."/>
            <person name="Gostincar C."/>
            <person name="Volpe R.P."/>
            <person name="Klimenkova P."/>
            <person name="Gaidamakova E.K."/>
            <person name="Zhou C.E."/>
            <person name="Stewart B.J."/>
            <person name="Lyman M.G."/>
            <person name="Malfatti S.A."/>
            <person name="Rubinfeld B."/>
            <person name="Courtot M."/>
            <person name="Singh J."/>
            <person name="Dalgard C.L."/>
            <person name="Hamilton T."/>
            <person name="Frey K.G."/>
            <person name="Gunde-Cimerman N."/>
            <person name="Dugan L."/>
            <person name="Daly M.J."/>
        </authorList>
    </citation>
    <scope>NUCLEOTIDE SEQUENCE [LARGE SCALE GENOMIC DNA]</scope>
    <source>
        <strain evidence="3 4">MD1149</strain>
    </source>
</reference>
<dbReference type="EMBL" id="PJQD01000096">
    <property type="protein sequence ID" value="POY70925.1"/>
    <property type="molecule type" value="Genomic_DNA"/>
</dbReference>
<dbReference type="OrthoDB" id="202203at2759"/>
<dbReference type="GO" id="GO:0050660">
    <property type="term" value="F:flavin adenine dinucleotide binding"/>
    <property type="evidence" value="ECO:0007669"/>
    <property type="project" value="TreeGrafter"/>
</dbReference>
<protein>
    <recommendedName>
        <fullName evidence="2">FAD/NAD(P)-binding domain-containing protein</fullName>
    </recommendedName>
</protein>
<dbReference type="SUPFAM" id="SSF51905">
    <property type="entry name" value="FAD/NAD(P)-binding domain"/>
    <property type="match status" value="1"/>
</dbReference>
<dbReference type="PANTHER" id="PTHR43735">
    <property type="entry name" value="APOPTOSIS-INDUCING FACTOR 1"/>
    <property type="match status" value="1"/>
</dbReference>
<dbReference type="InterPro" id="IPR036188">
    <property type="entry name" value="FAD/NAD-bd_sf"/>
</dbReference>
<dbReference type="GO" id="GO:0005737">
    <property type="term" value="C:cytoplasm"/>
    <property type="evidence" value="ECO:0007669"/>
    <property type="project" value="TreeGrafter"/>
</dbReference>
<accession>A0A2S5B2D5</accession>
<dbReference type="STRING" id="741276.A0A2S5B2D5"/>
<dbReference type="AlphaFoldDB" id="A0A2S5B2D5"/>
<evidence type="ECO:0000259" key="2">
    <source>
        <dbReference type="Pfam" id="PF07992"/>
    </source>
</evidence>
<keyword evidence="1" id="KW-0175">Coiled coil</keyword>
<dbReference type="Gene3D" id="3.50.50.100">
    <property type="match status" value="1"/>
</dbReference>
<feature type="domain" description="FAD/NAD(P)-binding" evidence="2">
    <location>
        <begin position="11"/>
        <end position="381"/>
    </location>
</feature>
<dbReference type="InterPro" id="IPR023753">
    <property type="entry name" value="FAD/NAD-binding_dom"/>
</dbReference>
<proteinExistence type="predicted"/>
<gene>
    <name evidence="3" type="ORF">BMF94_6103</name>
</gene>
<feature type="coiled-coil region" evidence="1">
    <location>
        <begin position="105"/>
        <end position="146"/>
    </location>
</feature>
<dbReference type="PRINTS" id="PR00368">
    <property type="entry name" value="FADPNR"/>
</dbReference>
<dbReference type="Pfam" id="PF07992">
    <property type="entry name" value="Pyr_redox_2"/>
    <property type="match status" value="1"/>
</dbReference>
<sequence>MFAPAPISTKNVLVLGCSYAGARAAKLLSDTLPASHRVVVIDRQSHFNHLYLQPRVSVVPGHAPKVFVPYQNVLGTPSTSPASTLSHAKRHVFVSAAVTALHDGYVELDRDLLDHERDIEGDEDEVERLTAELEQAQLDAEGKQAKQHAARRLKWDYMIYALGCTLPPPLASVARTKKDGVSFLEAQQQAINKAESILIVGGGALGIQYATDIADLYNNPANAHHLGEHSEGGPRPRKKRITLVHSRDRFMPLYKPEVHEEVMRRLAELGVEVVLGERPDLGDVADDRPGEQRVLRLKDGREFQYDLLMRCTGQKPNSQLMRDFLPGALDKSGYVNVRNTLQVDVSRCGADLSERVTRNLFAIGDVANAGVIKAGHTGWNQAGPVVQNIMCLIETDAANATRPPSMPLETARLVEYERSPPQIKLTLGLGHSVSELLPSMDAKETLVKTASDGPIDGHWKAIWENMGADPTDVHA</sequence>
<dbReference type="PANTHER" id="PTHR43735:SF2">
    <property type="entry name" value="FE-REGULATED PROTEIN 8"/>
    <property type="match status" value="1"/>
</dbReference>
<evidence type="ECO:0000313" key="4">
    <source>
        <dbReference type="Proteomes" id="UP000237144"/>
    </source>
</evidence>
<keyword evidence="4" id="KW-1185">Reference proteome</keyword>
<name>A0A2S5B2D5_9BASI</name>
<evidence type="ECO:0000256" key="1">
    <source>
        <dbReference type="SAM" id="Coils"/>
    </source>
</evidence>